<protein>
    <submittedName>
        <fullName evidence="1">Uncharacterized protein</fullName>
    </submittedName>
</protein>
<dbReference type="AlphaFoldDB" id="A0A6H0S284"/>
<gene>
    <name evidence="1" type="ORF">EXE63_06320</name>
</gene>
<dbReference type="Gene3D" id="1.10.8.1060">
    <property type="entry name" value="Corynebacterium glutamicum thioredoxin-dependent arsenate reductase, N-terminal domain"/>
    <property type="match status" value="1"/>
</dbReference>
<evidence type="ECO:0000313" key="2">
    <source>
        <dbReference type="Proteomes" id="UP000501849"/>
    </source>
</evidence>
<proteinExistence type="predicted"/>
<dbReference type="Proteomes" id="UP000501849">
    <property type="component" value="Chromosome"/>
</dbReference>
<name>A0A6H0S284_9MYCO</name>
<reference evidence="1 2" key="1">
    <citation type="submission" date="2019-04" db="EMBL/GenBank/DDBJ databases">
        <title>Draft, Whole-Genome Sequence of the Anthracene-degrading Mycobacterium frederiksbergense LB501T, Isolated from a Polycyclic Aromatic Hydrocarbon (PAH)-Contaminated Soil.</title>
        <authorList>
            <person name="Augelletti F."/>
        </authorList>
    </citation>
    <scope>NUCLEOTIDE SEQUENCE [LARGE SCALE GENOMIC DNA]</scope>
    <source>
        <strain evidence="1 2">LB 501T</strain>
    </source>
</reference>
<keyword evidence="2" id="KW-1185">Reference proteome</keyword>
<dbReference type="EMBL" id="CP038799">
    <property type="protein sequence ID" value="QIV80549.1"/>
    <property type="molecule type" value="Genomic_DNA"/>
</dbReference>
<dbReference type="KEGG" id="mfre:EXE63_06320"/>
<accession>A0A6H0S284</accession>
<evidence type="ECO:0000313" key="1">
    <source>
        <dbReference type="EMBL" id="QIV80549.1"/>
    </source>
</evidence>
<organism evidence="1 2">
    <name type="scientific">Mycolicibacterium frederiksbergense</name>
    <dbReference type="NCBI Taxonomy" id="117567"/>
    <lineage>
        <taxon>Bacteria</taxon>
        <taxon>Bacillati</taxon>
        <taxon>Actinomycetota</taxon>
        <taxon>Actinomycetes</taxon>
        <taxon>Mycobacteriales</taxon>
        <taxon>Mycobacteriaceae</taxon>
        <taxon>Mycolicibacterium</taxon>
    </lineage>
</organism>
<dbReference type="RefSeq" id="WP_168140738.1">
    <property type="nucleotide sequence ID" value="NZ_CBCSDT010000003.1"/>
</dbReference>
<dbReference type="NCBIfam" id="NF046112">
    <property type="entry name" value="MSMEG_6209_Nter"/>
    <property type="match status" value="1"/>
</dbReference>
<sequence>MDRDELGEVIASVQAKFPERPREEVEDVVRGAYRDLAGTATVTAHLIPLTLNRSMRLMRIQRNRRPANGRGEILVLAETSAHSCG</sequence>